<evidence type="ECO:0000313" key="4">
    <source>
        <dbReference type="EMBL" id="MFC3995624.1"/>
    </source>
</evidence>
<accession>A0ABV8FJT7</accession>
<reference evidence="5" key="1">
    <citation type="journal article" date="2019" name="Int. J. Syst. Evol. Microbiol.">
        <title>The Global Catalogue of Microorganisms (GCM) 10K type strain sequencing project: providing services to taxonomists for standard genome sequencing and annotation.</title>
        <authorList>
            <consortium name="The Broad Institute Genomics Platform"/>
            <consortium name="The Broad Institute Genome Sequencing Center for Infectious Disease"/>
            <person name="Wu L."/>
            <person name="Ma J."/>
        </authorList>
    </citation>
    <scope>NUCLEOTIDE SEQUENCE [LARGE SCALE GENOMIC DNA]</scope>
    <source>
        <strain evidence="5">TBRC 1826</strain>
    </source>
</reference>
<comment type="caution">
    <text evidence="4">The sequence shown here is derived from an EMBL/GenBank/DDBJ whole genome shotgun (WGS) entry which is preliminary data.</text>
</comment>
<feature type="transmembrane region" description="Helical" evidence="1">
    <location>
        <begin position="30"/>
        <end position="53"/>
    </location>
</feature>
<dbReference type="RefSeq" id="WP_378530891.1">
    <property type="nucleotide sequence ID" value="NZ_JBHSBH010000004.1"/>
</dbReference>
<protein>
    <recommendedName>
        <fullName evidence="6">DUF308 domain-containing protein</fullName>
    </recommendedName>
</protein>
<keyword evidence="1" id="KW-0472">Membrane</keyword>
<evidence type="ECO:0008006" key="6">
    <source>
        <dbReference type="Google" id="ProtNLM"/>
    </source>
</evidence>
<name>A0ABV8FJT7_9ACTN</name>
<sequence length="249" mass="26185">MPSDVPSSRGATVVGPSAGLRALVWGGAPLLGAGLGAGVGWLLTLVAGWALSLPWTPFEGPLELIASLPAERVPIGGAVIGVLGGLALAFFAEGDYVTVTVGDDQVAIARGDRRHDVHAASVGAVFVDGRRLVLLGRDTEELAAETGDLPNAKRLAAAFLAHGHPWADADPHRDEFRRWVVGHPGLPAEAHAYFKARARALEKDEAADAEELRAELAALGIVVRDEGTRQFWRLATRPPETPDGERTLG</sequence>
<evidence type="ECO:0000256" key="1">
    <source>
        <dbReference type="SAM" id="Phobius"/>
    </source>
</evidence>
<organism evidence="4 5">
    <name type="scientific">Nocardiopsis sediminis</name>
    <dbReference type="NCBI Taxonomy" id="1778267"/>
    <lineage>
        <taxon>Bacteria</taxon>
        <taxon>Bacillati</taxon>
        <taxon>Actinomycetota</taxon>
        <taxon>Actinomycetes</taxon>
        <taxon>Streptosporangiales</taxon>
        <taxon>Nocardiopsidaceae</taxon>
        <taxon>Nocardiopsis</taxon>
    </lineage>
</organism>
<keyword evidence="5" id="KW-1185">Reference proteome</keyword>
<proteinExistence type="predicted"/>
<evidence type="ECO:0000313" key="5">
    <source>
        <dbReference type="Proteomes" id="UP001595847"/>
    </source>
</evidence>
<gene>
    <name evidence="4" type="ORF">ACFOVU_06850</name>
</gene>
<dbReference type="Pfam" id="PF23494">
    <property type="entry name" value="bPH_10"/>
    <property type="match status" value="1"/>
</dbReference>
<keyword evidence="1" id="KW-1133">Transmembrane helix</keyword>
<keyword evidence="1" id="KW-0812">Transmembrane</keyword>
<evidence type="ECO:0000259" key="3">
    <source>
        <dbReference type="Pfam" id="PF23494"/>
    </source>
</evidence>
<feature type="domain" description="YqeB PH" evidence="3">
    <location>
        <begin position="12"/>
        <end position="167"/>
    </location>
</feature>
<feature type="transmembrane region" description="Helical" evidence="1">
    <location>
        <begin position="73"/>
        <end position="92"/>
    </location>
</feature>
<dbReference type="InterPro" id="IPR056411">
    <property type="entry name" value="CysS_C"/>
</dbReference>
<dbReference type="Proteomes" id="UP001595847">
    <property type="component" value="Unassembled WGS sequence"/>
</dbReference>
<dbReference type="InterPro" id="IPR057798">
    <property type="entry name" value="PH_YqeB"/>
</dbReference>
<dbReference type="EMBL" id="JBHSBH010000004">
    <property type="protein sequence ID" value="MFC3995624.1"/>
    <property type="molecule type" value="Genomic_DNA"/>
</dbReference>
<evidence type="ECO:0000259" key="2">
    <source>
        <dbReference type="Pfam" id="PF23493"/>
    </source>
</evidence>
<feature type="domain" description="Cysteinyl-tRNA ligase anticodon binding" evidence="2">
    <location>
        <begin position="183"/>
        <end position="233"/>
    </location>
</feature>
<dbReference type="Pfam" id="PF23493">
    <property type="entry name" value="CysS_C"/>
    <property type="match status" value="1"/>
</dbReference>